<evidence type="ECO:0008006" key="3">
    <source>
        <dbReference type="Google" id="ProtNLM"/>
    </source>
</evidence>
<evidence type="ECO:0000313" key="1">
    <source>
        <dbReference type="EMBL" id="KAG8491125.1"/>
    </source>
</evidence>
<gene>
    <name evidence="1" type="ORF">CXB51_014281</name>
</gene>
<name>A0A8J5Z9Z2_9ROSI</name>
<comment type="caution">
    <text evidence="1">The sequence shown here is derived from an EMBL/GenBank/DDBJ whole genome shotgun (WGS) entry which is preliminary data.</text>
</comment>
<proteinExistence type="predicted"/>
<dbReference type="EMBL" id="JAHUZN010000006">
    <property type="protein sequence ID" value="KAG8491125.1"/>
    <property type="molecule type" value="Genomic_DNA"/>
</dbReference>
<evidence type="ECO:0000313" key="2">
    <source>
        <dbReference type="Proteomes" id="UP000701853"/>
    </source>
</evidence>
<organism evidence="1 2">
    <name type="scientific">Gossypium anomalum</name>
    <dbReference type="NCBI Taxonomy" id="47600"/>
    <lineage>
        <taxon>Eukaryota</taxon>
        <taxon>Viridiplantae</taxon>
        <taxon>Streptophyta</taxon>
        <taxon>Embryophyta</taxon>
        <taxon>Tracheophyta</taxon>
        <taxon>Spermatophyta</taxon>
        <taxon>Magnoliopsida</taxon>
        <taxon>eudicotyledons</taxon>
        <taxon>Gunneridae</taxon>
        <taxon>Pentapetalae</taxon>
        <taxon>rosids</taxon>
        <taxon>malvids</taxon>
        <taxon>Malvales</taxon>
        <taxon>Malvaceae</taxon>
        <taxon>Malvoideae</taxon>
        <taxon>Gossypium</taxon>
    </lineage>
</organism>
<dbReference type="PANTHER" id="PTHR31286:SF153">
    <property type="entry name" value="DUF4283 DOMAIN PROTEIN"/>
    <property type="match status" value="1"/>
</dbReference>
<reference evidence="1 2" key="1">
    <citation type="journal article" date="2021" name="bioRxiv">
        <title>The Gossypium anomalum genome as a resource for cotton improvement and evolutionary analysis of hybrid incompatibility.</title>
        <authorList>
            <person name="Grover C.E."/>
            <person name="Yuan D."/>
            <person name="Arick M.A."/>
            <person name="Miller E.R."/>
            <person name="Hu G."/>
            <person name="Peterson D.G."/>
            <person name="Wendel J.F."/>
            <person name="Udall J.A."/>
        </authorList>
    </citation>
    <scope>NUCLEOTIDE SEQUENCE [LARGE SCALE GENOMIC DNA]</scope>
    <source>
        <strain evidence="1">JFW-Udall</strain>
        <tissue evidence="1">Leaf</tissue>
    </source>
</reference>
<keyword evidence="2" id="KW-1185">Reference proteome</keyword>
<dbReference type="OrthoDB" id="983454at2759"/>
<dbReference type="PANTHER" id="PTHR31286">
    <property type="entry name" value="GLYCINE-RICH CELL WALL STRUCTURAL PROTEIN 1.8-LIKE"/>
    <property type="match status" value="1"/>
</dbReference>
<sequence>MEDFIASLSLEEAEEESIQLRVESSDSETSYANYFVGVFLTSSVVHFQSMRLTLANVWYPIGGVSISDLENDVDRVEKNSLWNFNSHLLVLRRLKQRENPLTVQLLEVDFWTLIHNLPHSFMSEIVVRWLGNFIETFLEYDTSTVQMGYRGIMRLRKNCGVEEQVAGRGRGGKVSNYGVSVVFRMESTLTLMGEVGDYLCGGKMIAMCRSDRIRKVIEDFNKIAYSSEKQGGLVRRESQMKRFREMLSDYSLSYLGYLGQWFT</sequence>
<protein>
    <recommendedName>
        <fullName evidence="3">DUF4283 domain-containing protein</fullName>
    </recommendedName>
</protein>
<dbReference type="InterPro" id="IPR040256">
    <property type="entry name" value="At4g02000-like"/>
</dbReference>
<accession>A0A8J5Z9Z2</accession>
<dbReference type="Proteomes" id="UP000701853">
    <property type="component" value="Chromosome 6"/>
</dbReference>
<dbReference type="AlphaFoldDB" id="A0A8J5Z9Z2"/>